<name>K2MAJ2_9HYPH</name>
<dbReference type="eggNOG" id="COG2771">
    <property type="taxonomic scope" value="Bacteria"/>
</dbReference>
<dbReference type="Proteomes" id="UP000006786">
    <property type="component" value="Unassembled WGS sequence"/>
</dbReference>
<reference evidence="1 2" key="1">
    <citation type="journal article" date="2012" name="J. Bacteriol.">
        <title>Genome Sequence of Nitratireductor pacificus Type Strain pht-3B.</title>
        <authorList>
            <person name="Lai Q."/>
            <person name="Li G."/>
            <person name="Shao Z."/>
        </authorList>
    </citation>
    <scope>NUCLEOTIDE SEQUENCE [LARGE SCALE GENOMIC DNA]</scope>
    <source>
        <strain evidence="2">pht-3B</strain>
    </source>
</reference>
<sequence length="242" mass="27375">MSFNGDDIGRALDACYDAVVLPDDWPLALQALSRSVGASAAMFFPKDVNENAAHMPASPDYVEFLEHYVRGGWYAGHYRSERGWPMLEKSPTAVVLEHDLATDEERRRLPHYNDLYLRWGYKGFAAIGFQIDGEPWCVPLLRSVRQGFFEREEAGTLARLSHHFSRIARLNRRFVVARNATGLEALDRIDRAALLLDHNGRVIEMNGRAEDLLSRCRGVLVIRNGRLGALQPDSDRRLQALA</sequence>
<evidence type="ECO:0000313" key="2">
    <source>
        <dbReference type="Proteomes" id="UP000006786"/>
    </source>
</evidence>
<gene>
    <name evidence="1" type="ORF">NA2_08476</name>
</gene>
<dbReference type="STRING" id="391937.NA2_08476"/>
<proteinExistence type="predicted"/>
<dbReference type="AlphaFoldDB" id="K2MAJ2"/>
<protein>
    <submittedName>
        <fullName evidence="1">LuxR family transcriptional regulator</fullName>
    </submittedName>
</protein>
<feature type="non-terminal residue" evidence="1">
    <location>
        <position position="242"/>
    </location>
</feature>
<keyword evidence="2" id="KW-1185">Reference proteome</keyword>
<dbReference type="EMBL" id="AMRM01000008">
    <property type="protein sequence ID" value="EKF19151.1"/>
    <property type="molecule type" value="Genomic_DNA"/>
</dbReference>
<evidence type="ECO:0000313" key="1">
    <source>
        <dbReference type="EMBL" id="EKF19151.1"/>
    </source>
</evidence>
<organism evidence="1 2">
    <name type="scientific">Nitratireductor pacificus pht-3B</name>
    <dbReference type="NCBI Taxonomy" id="391937"/>
    <lineage>
        <taxon>Bacteria</taxon>
        <taxon>Pseudomonadati</taxon>
        <taxon>Pseudomonadota</taxon>
        <taxon>Alphaproteobacteria</taxon>
        <taxon>Hyphomicrobiales</taxon>
        <taxon>Phyllobacteriaceae</taxon>
        <taxon>Nitratireductor</taxon>
    </lineage>
</organism>
<accession>K2MAJ2</accession>
<comment type="caution">
    <text evidence="1">The sequence shown here is derived from an EMBL/GenBank/DDBJ whole genome shotgun (WGS) entry which is preliminary data.</text>
</comment>